<feature type="chain" id="PRO_5040168877" description="Expansin-like EG45 domain-containing protein" evidence="1">
    <location>
        <begin position="27"/>
        <end position="141"/>
    </location>
</feature>
<proteinExistence type="predicted"/>
<keyword evidence="4" id="KW-1185">Reference proteome</keyword>
<evidence type="ECO:0000256" key="1">
    <source>
        <dbReference type="SAM" id="SignalP"/>
    </source>
</evidence>
<dbReference type="Gene3D" id="2.40.40.10">
    <property type="entry name" value="RlpA-like domain"/>
    <property type="match status" value="1"/>
</dbReference>
<dbReference type="PROSITE" id="PS50842">
    <property type="entry name" value="EXPANSIN_EG45"/>
    <property type="match status" value="1"/>
</dbReference>
<organism evidence="3 4">
    <name type="scientific">Rhynchospora breviuscula</name>
    <dbReference type="NCBI Taxonomy" id="2022672"/>
    <lineage>
        <taxon>Eukaryota</taxon>
        <taxon>Viridiplantae</taxon>
        <taxon>Streptophyta</taxon>
        <taxon>Embryophyta</taxon>
        <taxon>Tracheophyta</taxon>
        <taxon>Spermatophyta</taxon>
        <taxon>Magnoliopsida</taxon>
        <taxon>Liliopsida</taxon>
        <taxon>Poales</taxon>
        <taxon>Cyperaceae</taxon>
        <taxon>Cyperoideae</taxon>
        <taxon>Rhynchosporeae</taxon>
        <taxon>Rhynchospora</taxon>
    </lineage>
</organism>
<dbReference type="EMBL" id="JAMQYH010000005">
    <property type="protein sequence ID" value="KAJ1688198.1"/>
    <property type="molecule type" value="Genomic_DNA"/>
</dbReference>
<gene>
    <name evidence="3" type="ORF">LUZ63_019588</name>
</gene>
<feature type="signal peptide" evidence="1">
    <location>
        <begin position="1"/>
        <end position="26"/>
    </location>
</feature>
<reference evidence="3" key="1">
    <citation type="journal article" date="2022" name="Cell">
        <title>Repeat-based holocentromeres influence genome architecture and karyotype evolution.</title>
        <authorList>
            <person name="Hofstatter P.G."/>
            <person name="Thangavel G."/>
            <person name="Lux T."/>
            <person name="Neumann P."/>
            <person name="Vondrak T."/>
            <person name="Novak P."/>
            <person name="Zhang M."/>
            <person name="Costa L."/>
            <person name="Castellani M."/>
            <person name="Scott A."/>
            <person name="Toegelov H."/>
            <person name="Fuchs J."/>
            <person name="Mata-Sucre Y."/>
            <person name="Dias Y."/>
            <person name="Vanzela A.L.L."/>
            <person name="Huettel B."/>
            <person name="Almeida C.C.S."/>
            <person name="Simkova H."/>
            <person name="Souza G."/>
            <person name="Pedrosa-Harand A."/>
            <person name="Macas J."/>
            <person name="Mayer K.F.X."/>
            <person name="Houben A."/>
            <person name="Marques A."/>
        </authorList>
    </citation>
    <scope>NUCLEOTIDE SEQUENCE</scope>
    <source>
        <strain evidence="3">RhyBre1mFocal</strain>
    </source>
</reference>
<dbReference type="PANTHER" id="PTHR47480:SF1">
    <property type="entry name" value="EG45-LIKE DOMAIN CONTAINING PROTEIN 1"/>
    <property type="match status" value="1"/>
</dbReference>
<dbReference type="InterPro" id="IPR009009">
    <property type="entry name" value="RlpA-like_DPBB"/>
</dbReference>
<keyword evidence="1" id="KW-0732">Signal</keyword>
<evidence type="ECO:0000313" key="3">
    <source>
        <dbReference type="EMBL" id="KAJ1688198.1"/>
    </source>
</evidence>
<evidence type="ECO:0000313" key="4">
    <source>
        <dbReference type="Proteomes" id="UP001151287"/>
    </source>
</evidence>
<dbReference type="PANTHER" id="PTHR47480">
    <property type="entry name" value="EG45-LIKE DOMAIN CONTAINING PROTEIN"/>
    <property type="match status" value="1"/>
</dbReference>
<dbReference type="SUPFAM" id="SSF50685">
    <property type="entry name" value="Barwin-like endoglucanases"/>
    <property type="match status" value="1"/>
</dbReference>
<evidence type="ECO:0000259" key="2">
    <source>
        <dbReference type="PROSITE" id="PS50842"/>
    </source>
</evidence>
<dbReference type="Proteomes" id="UP001151287">
    <property type="component" value="Unassembled WGS sequence"/>
</dbReference>
<dbReference type="InterPro" id="IPR036908">
    <property type="entry name" value="RlpA-like_sf"/>
</dbReference>
<sequence>MCSLLSFQSLHLLVSLLFSLLFLTSADLGTASSYGPPYLPTACHGADQGQFPPDDLFAAAGDAIWDNGASCGRQYLVRCLSSATPGACIAGQRVQVTIVDHATTLNSMPSKNSTTLVLANRAFANIAKLSAACINIEFTQV</sequence>
<accession>A0A9Q0HJN1</accession>
<protein>
    <recommendedName>
        <fullName evidence="2">Expansin-like EG45 domain-containing protein</fullName>
    </recommendedName>
</protein>
<name>A0A9Q0HJN1_9POAL</name>
<dbReference type="AlphaFoldDB" id="A0A9Q0HJN1"/>
<feature type="domain" description="Expansin-like EG45" evidence="2">
    <location>
        <begin position="29"/>
        <end position="141"/>
    </location>
</feature>
<dbReference type="InterPro" id="IPR007112">
    <property type="entry name" value="Expansin/allergen_DPBB_dom"/>
</dbReference>
<dbReference type="CDD" id="cd22269">
    <property type="entry name" value="DPBB_EG45-like"/>
    <property type="match status" value="1"/>
</dbReference>
<dbReference type="OrthoDB" id="587249at2759"/>
<dbReference type="SMART" id="SM00837">
    <property type="entry name" value="DPBB_1"/>
    <property type="match status" value="1"/>
</dbReference>
<comment type="caution">
    <text evidence="3">The sequence shown here is derived from an EMBL/GenBank/DDBJ whole genome shotgun (WGS) entry which is preliminary data.</text>
</comment>
<dbReference type="Pfam" id="PF03330">
    <property type="entry name" value="DPBB_1"/>
    <property type="match status" value="1"/>
</dbReference>